<dbReference type="SMART" id="SM00065">
    <property type="entry name" value="GAF"/>
    <property type="match status" value="2"/>
</dbReference>
<dbReference type="PANTHER" id="PTHR43156">
    <property type="entry name" value="STAGE II SPORULATION PROTEIN E-RELATED"/>
    <property type="match status" value="1"/>
</dbReference>
<evidence type="ECO:0008006" key="6">
    <source>
        <dbReference type="Google" id="ProtNLM"/>
    </source>
</evidence>
<evidence type="ECO:0000259" key="3">
    <source>
        <dbReference type="SMART" id="SM00331"/>
    </source>
</evidence>
<feature type="domain" description="GAF" evidence="2">
    <location>
        <begin position="214"/>
        <end position="368"/>
    </location>
</feature>
<sequence length="778" mass="81253">MSKGEPTGVGTESSDSMRSQSRLMLVLQAFAAAPADQDIPNLVISQAVAALQAAGGVVALVNGDRLEPLASRGYTRSEQRACGPLRVGDLSLPLTSAATTGEPVWLASQAEVAMRFPRIVELVSRDERAYAVLPLRAAGALLGVMGISWVQPHAFSASDRELLLALADICAIHLQHWRRHDDGLGDHDDTSVARMPPSAVALAPLVHALTGSDTIEDLARAFAEQGAAAVGATFSNIAVVEPAATGPIARLYHVSSLVPQVAQRYQAIPVDGSTPLGAAMSGRDEVWLSDLEQVGAQFPELLADTAAAGLAATASLALIGREGRVIGALGLGWDAPQTFPASQRDELKEVAKLVADALVRAQMLATERAALERSELLHHILTALVASASLSEVTAAVFVDGTAPYGAAAARLALVDRQHPDALVTIAAVGLPEGLEAVWQPGAGAPLSPLSDERSIAATVYLPTLEDLVPTSPDAQAALARAGLRCWLGLPLRSGSRTLGSLVLAFSQENALGPTDLTALSDLGAAVSEAVSRAVERDSDHDLAVLVQRSLLAEPLPNLSDVQVSARYLPADARYGIGGDWYDAIPLSGGRTLLMIGDVAGHDAGAAVAMGQIRAAARALAPTNEPARLLEELDRFVTSSSAQTMVTAAAVLLDPRNGRLTYSLAGHPPPMLRQPGSKVHWLEVVDPPLGAPIANRAQHTVELAPGSTLVLYTDGLIEQRSEPIDASLLRLAAAIDDGPVDSSDRLCSSLLDRCLRDAPRRDDTAIICAVIDPVVPSR</sequence>
<dbReference type="Gene3D" id="3.60.40.10">
    <property type="entry name" value="PPM-type phosphatase domain"/>
    <property type="match status" value="1"/>
</dbReference>
<proteinExistence type="predicted"/>
<name>A0ABP7DV75_9MICO</name>
<evidence type="ECO:0000313" key="4">
    <source>
        <dbReference type="EMBL" id="GAA3710755.1"/>
    </source>
</evidence>
<feature type="domain" description="PPM-type phosphatase" evidence="3">
    <location>
        <begin position="559"/>
        <end position="770"/>
    </location>
</feature>
<dbReference type="InterPro" id="IPR052016">
    <property type="entry name" value="Bact_Sigma-Reg"/>
</dbReference>
<accession>A0ABP7DV75</accession>
<comment type="caution">
    <text evidence="4">The sequence shown here is derived from an EMBL/GenBank/DDBJ whole genome shotgun (WGS) entry which is preliminary data.</text>
</comment>
<gene>
    <name evidence="4" type="ORF">GCM10022399_29500</name>
</gene>
<dbReference type="EMBL" id="BAABDC010000004">
    <property type="protein sequence ID" value="GAA3710755.1"/>
    <property type="molecule type" value="Genomic_DNA"/>
</dbReference>
<dbReference type="Proteomes" id="UP001501468">
    <property type="component" value="Unassembled WGS sequence"/>
</dbReference>
<dbReference type="Gene3D" id="3.30.450.40">
    <property type="match status" value="3"/>
</dbReference>
<organism evidence="4 5">
    <name type="scientific">Terrabacter ginsenosidimutans</name>
    <dbReference type="NCBI Taxonomy" id="490575"/>
    <lineage>
        <taxon>Bacteria</taxon>
        <taxon>Bacillati</taxon>
        <taxon>Actinomycetota</taxon>
        <taxon>Actinomycetes</taxon>
        <taxon>Micrococcales</taxon>
        <taxon>Intrasporangiaceae</taxon>
        <taxon>Terrabacter</taxon>
    </lineage>
</organism>
<dbReference type="SUPFAM" id="SSF81606">
    <property type="entry name" value="PP2C-like"/>
    <property type="match status" value="1"/>
</dbReference>
<dbReference type="Pfam" id="PF13185">
    <property type="entry name" value="GAF_2"/>
    <property type="match status" value="2"/>
</dbReference>
<dbReference type="Pfam" id="PF07228">
    <property type="entry name" value="SpoIIE"/>
    <property type="match status" value="1"/>
</dbReference>
<protein>
    <recommendedName>
        <fullName evidence="6">GAF domain-containing protein</fullName>
    </recommendedName>
</protein>
<evidence type="ECO:0000259" key="2">
    <source>
        <dbReference type="SMART" id="SM00065"/>
    </source>
</evidence>
<dbReference type="InterPro" id="IPR003018">
    <property type="entry name" value="GAF"/>
</dbReference>
<dbReference type="InterPro" id="IPR001932">
    <property type="entry name" value="PPM-type_phosphatase-like_dom"/>
</dbReference>
<reference evidence="5" key="1">
    <citation type="journal article" date="2019" name="Int. J. Syst. Evol. Microbiol.">
        <title>The Global Catalogue of Microorganisms (GCM) 10K type strain sequencing project: providing services to taxonomists for standard genome sequencing and annotation.</title>
        <authorList>
            <consortium name="The Broad Institute Genomics Platform"/>
            <consortium name="The Broad Institute Genome Sequencing Center for Infectious Disease"/>
            <person name="Wu L."/>
            <person name="Ma J."/>
        </authorList>
    </citation>
    <scope>NUCLEOTIDE SEQUENCE [LARGE SCALE GENOMIC DNA]</scope>
    <source>
        <strain evidence="5">JCM 17125</strain>
    </source>
</reference>
<dbReference type="PANTHER" id="PTHR43156:SF2">
    <property type="entry name" value="STAGE II SPORULATION PROTEIN E"/>
    <property type="match status" value="1"/>
</dbReference>
<evidence type="ECO:0000256" key="1">
    <source>
        <dbReference type="ARBA" id="ARBA00022801"/>
    </source>
</evidence>
<evidence type="ECO:0000313" key="5">
    <source>
        <dbReference type="Proteomes" id="UP001501468"/>
    </source>
</evidence>
<keyword evidence="5" id="KW-1185">Reference proteome</keyword>
<feature type="domain" description="GAF" evidence="2">
    <location>
        <begin position="35"/>
        <end position="184"/>
    </location>
</feature>
<dbReference type="InterPro" id="IPR029016">
    <property type="entry name" value="GAF-like_dom_sf"/>
</dbReference>
<dbReference type="InterPro" id="IPR036457">
    <property type="entry name" value="PPM-type-like_dom_sf"/>
</dbReference>
<keyword evidence="1" id="KW-0378">Hydrolase</keyword>
<dbReference type="SUPFAM" id="SSF55781">
    <property type="entry name" value="GAF domain-like"/>
    <property type="match status" value="3"/>
</dbReference>
<dbReference type="SMART" id="SM00331">
    <property type="entry name" value="PP2C_SIG"/>
    <property type="match status" value="1"/>
</dbReference>